<keyword evidence="3" id="KW-1185">Reference proteome</keyword>
<accession>A0ABR8G4D0</accession>
<dbReference type="Proteomes" id="UP000603457">
    <property type="component" value="Unassembled WGS sequence"/>
</dbReference>
<comment type="caution">
    <text evidence="2">The sequence shown here is derived from an EMBL/GenBank/DDBJ whole genome shotgun (WGS) entry which is preliminary data.</text>
</comment>
<organism evidence="2 3">
    <name type="scientific">Nostoc spongiaeforme FACHB-130</name>
    <dbReference type="NCBI Taxonomy" id="1357510"/>
    <lineage>
        <taxon>Bacteria</taxon>
        <taxon>Bacillati</taxon>
        <taxon>Cyanobacteriota</taxon>
        <taxon>Cyanophyceae</taxon>
        <taxon>Nostocales</taxon>
        <taxon>Nostocaceae</taxon>
        <taxon>Nostoc</taxon>
    </lineage>
</organism>
<name>A0ABR8G4D0_9NOSO</name>
<reference evidence="2 3" key="1">
    <citation type="journal article" date="2020" name="ISME J.">
        <title>Comparative genomics reveals insights into cyanobacterial evolution and habitat adaptation.</title>
        <authorList>
            <person name="Chen M.Y."/>
            <person name="Teng W.K."/>
            <person name="Zhao L."/>
            <person name="Hu C.X."/>
            <person name="Zhou Y.K."/>
            <person name="Han B.P."/>
            <person name="Song L.R."/>
            <person name="Shu W.S."/>
        </authorList>
    </citation>
    <scope>NUCLEOTIDE SEQUENCE [LARGE SCALE GENOMIC DNA]</scope>
    <source>
        <strain evidence="2 3">FACHB-130</strain>
    </source>
</reference>
<feature type="chain" id="PRO_5047288249" description="Secreted protein" evidence="1">
    <location>
        <begin position="25"/>
        <end position="137"/>
    </location>
</feature>
<proteinExistence type="predicted"/>
<evidence type="ECO:0000256" key="1">
    <source>
        <dbReference type="SAM" id="SignalP"/>
    </source>
</evidence>
<evidence type="ECO:0000313" key="2">
    <source>
        <dbReference type="EMBL" id="MBD2598125.1"/>
    </source>
</evidence>
<feature type="signal peptide" evidence="1">
    <location>
        <begin position="1"/>
        <end position="24"/>
    </location>
</feature>
<keyword evidence="1" id="KW-0732">Signal</keyword>
<evidence type="ECO:0000313" key="3">
    <source>
        <dbReference type="Proteomes" id="UP000603457"/>
    </source>
</evidence>
<dbReference type="InterPro" id="IPR046576">
    <property type="entry name" value="DUF6636"/>
</dbReference>
<gene>
    <name evidence="2" type="ORF">H6G74_27925</name>
</gene>
<protein>
    <recommendedName>
        <fullName evidence="4">Secreted protein</fullName>
    </recommendedName>
</protein>
<dbReference type="EMBL" id="JACJTB010000060">
    <property type="protein sequence ID" value="MBD2598125.1"/>
    <property type="molecule type" value="Genomic_DNA"/>
</dbReference>
<evidence type="ECO:0008006" key="4">
    <source>
        <dbReference type="Google" id="ProtNLM"/>
    </source>
</evidence>
<dbReference type="Pfam" id="PF20341">
    <property type="entry name" value="DUF6636"/>
    <property type="match status" value="1"/>
</dbReference>
<sequence length="137" mass="15401">MKCKNFLTILTTSLVSMISLPAIAQAETSFKTPTGNIHCTILQASIRCDIIKITAKIPPQPKNCELDWGHAFILDAQGRGYRGCYGDTTVNPQNPVLQYGKTLRHEGIVCTSRRTGLTCVNRDQRGWELSREKQRFF</sequence>
<dbReference type="RefSeq" id="WP_190970787.1">
    <property type="nucleotide sequence ID" value="NZ_JACJTB010000060.1"/>
</dbReference>